<reference evidence="7" key="1">
    <citation type="submission" date="2023-07" db="EMBL/GenBank/DDBJ databases">
        <title>Chromosome-level genome assembly of Artemia franciscana.</title>
        <authorList>
            <person name="Jo E."/>
        </authorList>
    </citation>
    <scope>NUCLEOTIDE SEQUENCE</scope>
    <source>
        <tissue evidence="7">Whole body</tissue>
    </source>
</reference>
<dbReference type="Pfam" id="PF13193">
    <property type="entry name" value="AMP-binding_C"/>
    <property type="match status" value="1"/>
</dbReference>
<dbReference type="GO" id="GO:0005777">
    <property type="term" value="C:peroxisome"/>
    <property type="evidence" value="ECO:0007669"/>
    <property type="project" value="UniProtKB-SubCell"/>
</dbReference>
<protein>
    <submittedName>
        <fullName evidence="7">Uncharacterized protein</fullName>
    </submittedName>
</protein>
<dbReference type="Gene3D" id="3.40.50.12780">
    <property type="entry name" value="N-terminal domain of ligase-like"/>
    <property type="match status" value="1"/>
</dbReference>
<dbReference type="InterPro" id="IPR000873">
    <property type="entry name" value="AMP-dep_synth/lig_dom"/>
</dbReference>
<sequence>MPVKDKIVYNEKVFVPPPSVPVHKLLFDKLNENLERVADVEWLVNGDTGESIKYGEIIPLVNKLSSYLKEKGFQPGDVLMLYCANHRYFFLPIFSAWSCGGGATSICPGALPSSAIHLAIHSKTKFIIVDDCTAGKAKEVMQKVDTIVEIITLESEVEGCTPLSKIFENGKEDVEGDIDIDVDNTVAYLPYSSGTTGLAKGIIHTHRSVGAMLQIQLELEIGTDFAIGVHMYYISGFYICTSSLLTFSRIIFLKNYEEETFLRMLEKYQPSFLLSLPFPLIMMIKHPNLEDYNLESLKVISTGGAFMSSENQRALMKRLPGLQDVRSLYAMTETGGITSFEKGISADIREKHRASVGTPYPGNEVKVIDENGIELGPYEKGEICVRNSSSMKEYLHNPEATRNAKIDGGWIKTGDYGYYTEDGFIYCEGRKNELINYKGHYIVPTMLESMLLQHPAVKDAGVIGIPDKEVGESVGAAIILQDNANVDVTDILSYMNSLLSQNEKPRAGVKVFKTLPYSDAGKLFKNQLLKDWTSDCD</sequence>
<evidence type="ECO:0000313" key="8">
    <source>
        <dbReference type="Proteomes" id="UP001187531"/>
    </source>
</evidence>
<dbReference type="InterPro" id="IPR045851">
    <property type="entry name" value="AMP-bd_C_sf"/>
</dbReference>
<dbReference type="SUPFAM" id="SSF56801">
    <property type="entry name" value="Acetyl-CoA synthetase-like"/>
    <property type="match status" value="1"/>
</dbReference>
<evidence type="ECO:0000256" key="4">
    <source>
        <dbReference type="ARBA" id="ARBA00023140"/>
    </source>
</evidence>
<keyword evidence="3" id="KW-0436">Ligase</keyword>
<dbReference type="PROSITE" id="PS00455">
    <property type="entry name" value="AMP_BINDING"/>
    <property type="match status" value="1"/>
</dbReference>
<comment type="subcellular location">
    <subcellularLocation>
        <location evidence="1">Peroxisome</location>
    </subcellularLocation>
</comment>
<dbReference type="Proteomes" id="UP001187531">
    <property type="component" value="Unassembled WGS sequence"/>
</dbReference>
<comment type="caution">
    <text evidence="7">The sequence shown here is derived from an EMBL/GenBank/DDBJ whole genome shotgun (WGS) entry which is preliminary data.</text>
</comment>
<dbReference type="EMBL" id="JAVRJZ010000014">
    <property type="protein sequence ID" value="KAK2713344.1"/>
    <property type="molecule type" value="Genomic_DNA"/>
</dbReference>
<gene>
    <name evidence="7" type="ORF">QYM36_009269</name>
</gene>
<dbReference type="AlphaFoldDB" id="A0AA88HN43"/>
<name>A0AA88HN43_ARTSF</name>
<dbReference type="GO" id="GO:0016405">
    <property type="term" value="F:CoA-ligase activity"/>
    <property type="evidence" value="ECO:0007669"/>
    <property type="project" value="TreeGrafter"/>
</dbReference>
<feature type="domain" description="AMP-binding enzyme C-terminal" evidence="6">
    <location>
        <begin position="447"/>
        <end position="522"/>
    </location>
</feature>
<dbReference type="PANTHER" id="PTHR24096:SF149">
    <property type="entry name" value="AMP-BINDING DOMAIN-CONTAINING PROTEIN-RELATED"/>
    <property type="match status" value="1"/>
</dbReference>
<evidence type="ECO:0000259" key="6">
    <source>
        <dbReference type="Pfam" id="PF13193"/>
    </source>
</evidence>
<dbReference type="Gene3D" id="3.30.300.30">
    <property type="match status" value="1"/>
</dbReference>
<dbReference type="InterPro" id="IPR020845">
    <property type="entry name" value="AMP-binding_CS"/>
</dbReference>
<evidence type="ECO:0000313" key="7">
    <source>
        <dbReference type="EMBL" id="KAK2713344.1"/>
    </source>
</evidence>
<feature type="domain" description="AMP-dependent synthetase/ligase" evidence="5">
    <location>
        <begin position="33"/>
        <end position="395"/>
    </location>
</feature>
<organism evidence="7 8">
    <name type="scientific">Artemia franciscana</name>
    <name type="common">Brine shrimp</name>
    <name type="synonym">Artemia sanfranciscana</name>
    <dbReference type="NCBI Taxonomy" id="6661"/>
    <lineage>
        <taxon>Eukaryota</taxon>
        <taxon>Metazoa</taxon>
        <taxon>Ecdysozoa</taxon>
        <taxon>Arthropoda</taxon>
        <taxon>Crustacea</taxon>
        <taxon>Branchiopoda</taxon>
        <taxon>Anostraca</taxon>
        <taxon>Artemiidae</taxon>
        <taxon>Artemia</taxon>
    </lineage>
</organism>
<accession>A0AA88HN43</accession>
<keyword evidence="4" id="KW-0576">Peroxisome</keyword>
<evidence type="ECO:0000256" key="1">
    <source>
        <dbReference type="ARBA" id="ARBA00004275"/>
    </source>
</evidence>
<evidence type="ECO:0000256" key="2">
    <source>
        <dbReference type="ARBA" id="ARBA00006432"/>
    </source>
</evidence>
<dbReference type="InterPro" id="IPR042099">
    <property type="entry name" value="ANL_N_sf"/>
</dbReference>
<keyword evidence="8" id="KW-1185">Reference proteome</keyword>
<dbReference type="InterPro" id="IPR025110">
    <property type="entry name" value="AMP-bd_C"/>
</dbReference>
<proteinExistence type="inferred from homology"/>
<dbReference type="Pfam" id="PF00501">
    <property type="entry name" value="AMP-binding"/>
    <property type="match status" value="1"/>
</dbReference>
<evidence type="ECO:0000259" key="5">
    <source>
        <dbReference type="Pfam" id="PF00501"/>
    </source>
</evidence>
<dbReference type="PANTHER" id="PTHR24096">
    <property type="entry name" value="LONG-CHAIN-FATTY-ACID--COA LIGASE"/>
    <property type="match status" value="1"/>
</dbReference>
<comment type="similarity">
    <text evidence="2">Belongs to the ATP-dependent AMP-binding enzyme family.</text>
</comment>
<evidence type="ECO:0000256" key="3">
    <source>
        <dbReference type="ARBA" id="ARBA00022598"/>
    </source>
</evidence>